<keyword evidence="2" id="KW-1185">Reference proteome</keyword>
<dbReference type="Proteomes" id="UP001501470">
    <property type="component" value="Unassembled WGS sequence"/>
</dbReference>
<dbReference type="EMBL" id="BAAAQD010000016">
    <property type="protein sequence ID" value="GAA1540969.1"/>
    <property type="molecule type" value="Genomic_DNA"/>
</dbReference>
<evidence type="ECO:0000313" key="1">
    <source>
        <dbReference type="EMBL" id="GAA1540969.1"/>
    </source>
</evidence>
<evidence type="ECO:0008006" key="3">
    <source>
        <dbReference type="Google" id="ProtNLM"/>
    </source>
</evidence>
<protein>
    <recommendedName>
        <fullName evidence="3">HEXXH motif-containing protein</fullName>
    </recommendedName>
</protein>
<sequence length="447" mass="46423">MDAVHIRVTETAEGIDRLRREIAAWTDRRRARDPRRQFHTALTSIDDTLGGAAERVAAAFPAAATGTPGEIFDACRRFEGRAALVRRLWSWYAAKFDQRDDPAHRRALAAADEVAWSVHAGLVRGALAHGLPVPPSPAPLPFLDPVQAPEATLRDAPPAALRPDSADDLLAVLLVRLPVPTVALPAGAAWAPWTLVLLGHEVGHHLEHDLLPGGALRDRVRTAVGAAGGDDAASWGGWSHELFADLAGLVTMGAASAEALLPFELGGGPSMLDRGRGRYPAPLVRLTVLSALADRLGLPPVGVPLGDPPATDRRAAAIRRDLGRVTGVVDALLGPLCGPVGLTDLAGFDPSEHHPGGAVDLRAGLLLRGDGAAGESGPRAVLGYAAAGHVARSRLTDPAAVRRLADTTLDVITACAEPGLRDAGPAAPAGSAVLAAELAALLLRDEP</sequence>
<reference evidence="1 2" key="1">
    <citation type="journal article" date="2019" name="Int. J. Syst. Evol. Microbiol.">
        <title>The Global Catalogue of Microorganisms (GCM) 10K type strain sequencing project: providing services to taxonomists for standard genome sequencing and annotation.</title>
        <authorList>
            <consortium name="The Broad Institute Genomics Platform"/>
            <consortium name="The Broad Institute Genome Sequencing Center for Infectious Disease"/>
            <person name="Wu L."/>
            <person name="Ma J."/>
        </authorList>
    </citation>
    <scope>NUCLEOTIDE SEQUENCE [LARGE SCALE GENOMIC DNA]</scope>
    <source>
        <strain evidence="1 2">JCM 15933</strain>
    </source>
</reference>
<organism evidence="1 2">
    <name type="scientific">Dactylosporangium maewongense</name>
    <dbReference type="NCBI Taxonomy" id="634393"/>
    <lineage>
        <taxon>Bacteria</taxon>
        <taxon>Bacillati</taxon>
        <taxon>Actinomycetota</taxon>
        <taxon>Actinomycetes</taxon>
        <taxon>Micromonosporales</taxon>
        <taxon>Micromonosporaceae</taxon>
        <taxon>Dactylosporangium</taxon>
    </lineage>
</organism>
<comment type="caution">
    <text evidence="1">The sequence shown here is derived from an EMBL/GenBank/DDBJ whole genome shotgun (WGS) entry which is preliminary data.</text>
</comment>
<accession>A0ABN2BJM4</accession>
<evidence type="ECO:0000313" key="2">
    <source>
        <dbReference type="Proteomes" id="UP001501470"/>
    </source>
</evidence>
<name>A0ABN2BJM4_9ACTN</name>
<dbReference type="RefSeq" id="WP_344506874.1">
    <property type="nucleotide sequence ID" value="NZ_BAAAQD010000016.1"/>
</dbReference>
<proteinExistence type="predicted"/>
<gene>
    <name evidence="1" type="ORF">GCM10009827_070490</name>
</gene>